<feature type="binding site" evidence="4">
    <location>
        <position position="176"/>
    </location>
    <ligand>
        <name>NADP(+)</name>
        <dbReference type="ChEBI" id="CHEBI:58349"/>
    </ligand>
</feature>
<feature type="binding site" evidence="4">
    <location>
        <position position="286"/>
    </location>
    <ligand>
        <name>substrate</name>
    </ligand>
</feature>
<dbReference type="GO" id="GO:0005975">
    <property type="term" value="P:carbohydrate metabolic process"/>
    <property type="evidence" value="ECO:0007669"/>
    <property type="project" value="UniProtKB-UniRule"/>
</dbReference>
<dbReference type="Pfam" id="PF01370">
    <property type="entry name" value="Epimerase"/>
    <property type="match status" value="1"/>
</dbReference>
<sequence length="329" mass="36900">MYIVTGGAGFIGSNIVAGMEARGLGPIVVSDRLRDGNKWRNIAGRAVHDIVQPEDLPDYLDHHRGAIEAIIHMGAISATTETDVDRILANNFRLSVDLWRWCARHQTRLLYASSAATYGDGTAGFEDDFSLDAMSRLRPLNPYGWSKHLFDLRIRNDINAGRAAPPQWVGLKFFNVYGPNEYHKTGQMSVVAQVHPVARQGEAFPLFRSHRPDVPDGGQSRDFIWVGDVVDVVLWLLASRKVSGLFNLGTGQARSFLDLASAVYRTLGREPAIAWRDTPEAIRDKYQYFTQADMTRLRAAGYNQPFTSLEDGVDRYVQGYLEHTDNPYR</sequence>
<comment type="caution">
    <text evidence="6">The sequence shown here is derived from an EMBL/GenBank/DDBJ whole genome shotgun (WGS) entry which is preliminary data.</text>
</comment>
<feature type="binding site" evidence="4">
    <location>
        <begin position="31"/>
        <end position="32"/>
    </location>
    <ligand>
        <name>NADP(+)</name>
        <dbReference type="ChEBI" id="CHEBI:58349"/>
    </ligand>
</feature>
<comment type="cofactor">
    <cofactor evidence="4">
        <name>NADP(+)</name>
        <dbReference type="ChEBI" id="CHEBI:58349"/>
    </cofactor>
    <text evidence="4">Binds 1 NADP(+) per subunit.</text>
</comment>
<dbReference type="UniPathway" id="UPA00356">
    <property type="reaction ID" value="UER00440"/>
</dbReference>
<feature type="binding site" evidence="4">
    <location>
        <position position="147"/>
    </location>
    <ligand>
        <name>NADP(+)</name>
        <dbReference type="ChEBI" id="CHEBI:58349"/>
    </ligand>
</feature>
<comment type="catalytic activity">
    <reaction evidence="4">
        <text>ADP-D-glycero-beta-D-manno-heptose = ADP-L-glycero-beta-D-manno-heptose</text>
        <dbReference type="Rhea" id="RHEA:17577"/>
        <dbReference type="ChEBI" id="CHEBI:59967"/>
        <dbReference type="ChEBI" id="CHEBI:61506"/>
        <dbReference type="EC" id="5.1.3.20"/>
    </reaction>
</comment>
<dbReference type="Gene3D" id="3.40.50.720">
    <property type="entry name" value="NAD(P)-binding Rossmann-like Domain"/>
    <property type="match status" value="1"/>
</dbReference>
<evidence type="ECO:0000256" key="1">
    <source>
        <dbReference type="ARBA" id="ARBA00022857"/>
    </source>
</evidence>
<comment type="similarity">
    <text evidence="4">Belongs to the NAD(P)-dependent epimerase/dehydratase family. HldD subfamily.</text>
</comment>
<dbReference type="PANTHER" id="PTHR43103">
    <property type="entry name" value="NUCLEOSIDE-DIPHOSPHATE-SUGAR EPIMERASE"/>
    <property type="match status" value="1"/>
</dbReference>
<dbReference type="RefSeq" id="WP_150060788.1">
    <property type="nucleotide sequence ID" value="NZ_JACHII010000001.1"/>
</dbReference>
<dbReference type="Proteomes" id="UP000324065">
    <property type="component" value="Unassembled WGS sequence"/>
</dbReference>
<evidence type="ECO:0000313" key="6">
    <source>
        <dbReference type="EMBL" id="KAA5607655.1"/>
    </source>
</evidence>
<proteinExistence type="inferred from homology"/>
<evidence type="ECO:0000313" key="7">
    <source>
        <dbReference type="Proteomes" id="UP000324065"/>
    </source>
</evidence>
<feature type="binding site" evidence="4">
    <location>
        <position position="90"/>
    </location>
    <ligand>
        <name>NADP(+)</name>
        <dbReference type="ChEBI" id="CHEBI:58349"/>
    </ligand>
</feature>
<dbReference type="GO" id="GO:0097171">
    <property type="term" value="P:ADP-L-glycero-beta-D-manno-heptose biosynthetic process"/>
    <property type="evidence" value="ECO:0007669"/>
    <property type="project" value="UniProtKB-UniPathway"/>
</dbReference>
<evidence type="ECO:0000256" key="2">
    <source>
        <dbReference type="ARBA" id="ARBA00023235"/>
    </source>
</evidence>
<comment type="function">
    <text evidence="4">Catalyzes the interconversion between ADP-D-glycero-beta-D-manno-heptose and ADP-L-glycero-beta-D-manno-heptose via an epimerization at carbon 6 of the heptose.</text>
</comment>
<comment type="pathway">
    <text evidence="4">Nucleotide-sugar biosynthesis; ADP-L-glycero-beta-D-manno-heptose biosynthesis; ADP-L-glycero-beta-D-manno-heptose from D-glycero-beta-D-manno-heptose 7-phosphate: step 4/4.</text>
</comment>
<dbReference type="GO" id="GO:0008712">
    <property type="term" value="F:ADP-glyceromanno-heptose 6-epimerase activity"/>
    <property type="evidence" value="ECO:0007669"/>
    <property type="project" value="UniProtKB-UniRule"/>
</dbReference>
<dbReference type="AlphaFoldDB" id="A0A5M6IIV9"/>
<organism evidence="6 7">
    <name type="scientific">Roseospira marina</name>
    <dbReference type="NCBI Taxonomy" id="140057"/>
    <lineage>
        <taxon>Bacteria</taxon>
        <taxon>Pseudomonadati</taxon>
        <taxon>Pseudomonadota</taxon>
        <taxon>Alphaproteobacteria</taxon>
        <taxon>Rhodospirillales</taxon>
        <taxon>Rhodospirillaceae</taxon>
        <taxon>Roseospira</taxon>
    </lineage>
</organism>
<dbReference type="CDD" id="cd05248">
    <property type="entry name" value="ADP_GME_SDR_e"/>
    <property type="match status" value="1"/>
</dbReference>
<gene>
    <name evidence="6" type="primary">rfaD</name>
    <name evidence="4" type="synonym">hldD</name>
    <name evidence="6" type="ORF">F1188_02545</name>
</gene>
<comment type="caution">
    <text evidence="4">Lacks conserved residue(s) required for the propagation of feature annotation.</text>
</comment>
<feature type="binding site" evidence="4">
    <location>
        <position position="186"/>
    </location>
    <ligand>
        <name>substrate</name>
    </ligand>
</feature>
<dbReference type="HAMAP" id="MF_01601">
    <property type="entry name" value="Heptose_epimerase"/>
    <property type="match status" value="1"/>
</dbReference>
<feature type="binding site" evidence="4">
    <location>
        <position position="184"/>
    </location>
    <ligand>
        <name>NADP(+)</name>
        <dbReference type="ChEBI" id="CHEBI:58349"/>
    </ligand>
</feature>
<dbReference type="EC" id="5.1.3.20" evidence="4"/>
<comment type="subunit">
    <text evidence="4">Homopentamer.</text>
</comment>
<dbReference type="InterPro" id="IPR001509">
    <property type="entry name" value="Epimerase_deHydtase"/>
</dbReference>
<dbReference type="EMBL" id="VWPJ01000001">
    <property type="protein sequence ID" value="KAA5607655.1"/>
    <property type="molecule type" value="Genomic_DNA"/>
</dbReference>
<accession>A0A5M6IIV9</accession>
<feature type="active site" description="Proton acceptor" evidence="4">
    <location>
        <position position="184"/>
    </location>
</feature>
<dbReference type="GO" id="GO:0050661">
    <property type="term" value="F:NADP binding"/>
    <property type="evidence" value="ECO:0007669"/>
    <property type="project" value="InterPro"/>
</dbReference>
<keyword evidence="2 4" id="KW-0413">Isomerase</keyword>
<feature type="domain" description="NAD-dependent epimerase/dehydratase" evidence="5">
    <location>
        <begin position="3"/>
        <end position="249"/>
    </location>
</feature>
<keyword evidence="1 4" id="KW-0521">NADP</keyword>
<feature type="binding site" evidence="4">
    <location>
        <begin position="73"/>
        <end position="77"/>
    </location>
    <ligand>
        <name>NADP(+)</name>
        <dbReference type="ChEBI" id="CHEBI:58349"/>
    </ligand>
</feature>
<protein>
    <recommendedName>
        <fullName evidence="4">ADP-L-glycero-D-manno-heptose-6-epimerase</fullName>
        <ecNumber evidence="4">5.1.3.20</ecNumber>
    </recommendedName>
    <alternativeName>
        <fullName evidence="4">ADP-L-glycero-beta-D-manno-heptose-6-epimerase</fullName>
        <shortName evidence="4">ADP-glyceromanno-heptose 6-epimerase</shortName>
        <shortName evidence="4">ADP-hep 6-epimerase</shortName>
        <shortName evidence="4">AGME</shortName>
    </alternativeName>
</protein>
<dbReference type="InterPro" id="IPR036291">
    <property type="entry name" value="NAD(P)-bd_dom_sf"/>
</dbReference>
<evidence type="ECO:0000259" key="5">
    <source>
        <dbReference type="Pfam" id="PF01370"/>
    </source>
</evidence>
<feature type="binding site" evidence="4">
    <location>
        <begin position="207"/>
        <end position="210"/>
    </location>
    <ligand>
        <name>substrate</name>
    </ligand>
</feature>
<evidence type="ECO:0000256" key="4">
    <source>
        <dbReference type="HAMAP-Rule" id="MF_01601"/>
    </source>
</evidence>
<feature type="binding site" evidence="4">
    <location>
        <position position="193"/>
    </location>
    <ligand>
        <name>substrate</name>
    </ligand>
</feature>
<comment type="domain">
    <text evidence="4">Contains a large N-terminal NADP-binding domain, and a smaller C-terminal substrate-binding domain.</text>
</comment>
<feature type="binding site" evidence="4">
    <location>
        <begin position="10"/>
        <end position="11"/>
    </location>
    <ligand>
        <name>NADP(+)</name>
        <dbReference type="ChEBI" id="CHEBI:58349"/>
    </ligand>
</feature>
<dbReference type="PANTHER" id="PTHR43103:SF3">
    <property type="entry name" value="ADP-L-GLYCERO-D-MANNO-HEPTOSE-6-EPIMERASE"/>
    <property type="match status" value="1"/>
</dbReference>
<name>A0A5M6IIV9_9PROT</name>
<keyword evidence="3 4" id="KW-0119">Carbohydrate metabolism</keyword>
<feature type="binding site" evidence="4">
    <location>
        <position position="221"/>
    </location>
    <ligand>
        <name>substrate</name>
    </ligand>
</feature>
<keyword evidence="7" id="KW-1185">Reference proteome</keyword>
<dbReference type="SUPFAM" id="SSF51735">
    <property type="entry name" value="NAD(P)-binding Rossmann-fold domains"/>
    <property type="match status" value="1"/>
</dbReference>
<evidence type="ECO:0000256" key="3">
    <source>
        <dbReference type="ARBA" id="ARBA00023277"/>
    </source>
</evidence>
<feature type="binding site" evidence="4">
    <location>
        <position position="38"/>
    </location>
    <ligand>
        <name>NADP(+)</name>
        <dbReference type="ChEBI" id="CHEBI:58349"/>
    </ligand>
</feature>
<dbReference type="NCBIfam" id="TIGR02197">
    <property type="entry name" value="heptose_epim"/>
    <property type="match status" value="1"/>
</dbReference>
<dbReference type="OrthoDB" id="9801785at2"/>
<dbReference type="InterPro" id="IPR011912">
    <property type="entry name" value="Heptose_epim"/>
</dbReference>
<reference evidence="6 7" key="1">
    <citation type="submission" date="2019-09" db="EMBL/GenBank/DDBJ databases">
        <title>Genome sequence of Roseospira marina, one of the more divergent members of the non-sulfur purple photosynthetic bacterial family, the Rhodospirillaceae.</title>
        <authorList>
            <person name="Meyer T."/>
            <person name="Kyndt J."/>
        </authorList>
    </citation>
    <scope>NUCLEOTIDE SEQUENCE [LARGE SCALE GENOMIC DNA]</scope>
    <source>
        <strain evidence="6 7">DSM 15113</strain>
    </source>
</reference>
<dbReference type="Gene3D" id="3.90.25.10">
    <property type="entry name" value="UDP-galactose 4-epimerase, domain 1"/>
    <property type="match status" value="1"/>
</dbReference>
<feature type="active site" description="Proton acceptor" evidence="4">
    <location>
        <position position="143"/>
    </location>
</feature>
<feature type="binding site" evidence="4">
    <location>
        <position position="175"/>
    </location>
    <ligand>
        <name>substrate</name>
    </ligand>
</feature>